<evidence type="ECO:0000256" key="1">
    <source>
        <dbReference type="SAM" id="Phobius"/>
    </source>
</evidence>
<dbReference type="RefSeq" id="WP_344312946.1">
    <property type="nucleotide sequence ID" value="NZ_BAAANY010000020.1"/>
</dbReference>
<dbReference type="Proteomes" id="UP001500618">
    <property type="component" value="Unassembled WGS sequence"/>
</dbReference>
<feature type="transmembrane region" description="Helical" evidence="1">
    <location>
        <begin position="158"/>
        <end position="179"/>
    </location>
</feature>
<comment type="caution">
    <text evidence="2">The sequence shown here is derived from an EMBL/GenBank/DDBJ whole genome shotgun (WGS) entry which is preliminary data.</text>
</comment>
<organism evidence="2 3">
    <name type="scientific">Fodinicola feengrottensis</name>
    <dbReference type="NCBI Taxonomy" id="435914"/>
    <lineage>
        <taxon>Bacteria</taxon>
        <taxon>Bacillati</taxon>
        <taxon>Actinomycetota</taxon>
        <taxon>Actinomycetes</taxon>
        <taxon>Mycobacteriales</taxon>
        <taxon>Fodinicola</taxon>
    </lineage>
</organism>
<keyword evidence="1" id="KW-0472">Membrane</keyword>
<reference evidence="2 3" key="1">
    <citation type="journal article" date="2019" name="Int. J. Syst. Evol. Microbiol.">
        <title>The Global Catalogue of Microorganisms (GCM) 10K type strain sequencing project: providing services to taxonomists for standard genome sequencing and annotation.</title>
        <authorList>
            <consortium name="The Broad Institute Genomics Platform"/>
            <consortium name="The Broad Institute Genome Sequencing Center for Infectious Disease"/>
            <person name="Wu L."/>
            <person name="Ma J."/>
        </authorList>
    </citation>
    <scope>NUCLEOTIDE SEQUENCE [LARGE SCALE GENOMIC DNA]</scope>
    <source>
        <strain evidence="2 3">JCM 14718</strain>
    </source>
</reference>
<dbReference type="EMBL" id="BAAANY010000020">
    <property type="protein sequence ID" value="GAA1695048.1"/>
    <property type="molecule type" value="Genomic_DNA"/>
</dbReference>
<keyword evidence="1" id="KW-0812">Transmembrane</keyword>
<name>A0ABN2HXW6_9ACTN</name>
<gene>
    <name evidence="2" type="ORF">GCM10009765_50350</name>
</gene>
<feature type="transmembrane region" description="Helical" evidence="1">
    <location>
        <begin position="104"/>
        <end position="124"/>
    </location>
</feature>
<keyword evidence="1" id="KW-1133">Transmembrane helix</keyword>
<sequence length="228" mass="24834">MTEPVAQTATGSAAKSARKAMVISLFLDMGLSIVAYYGLRMLGADQYVALLAGTVVAGLRIVYVALKARRLDGFAVFMMGTFGVSLGLSFLTGDARFLLLKDSIGTSVVGAIFLISTVIGKPVIFHAARRFTSATPEKAQQWEQRWQTEPAVRHTFRVLSTVWGCGLLLEAAIRIPLVYLLPIDVMAGLAQVFGLFFIGPLIVWMMWYVKRRTGSFKVSNAHQVAAVV</sequence>
<evidence type="ECO:0000313" key="3">
    <source>
        <dbReference type="Proteomes" id="UP001500618"/>
    </source>
</evidence>
<keyword evidence="3" id="KW-1185">Reference proteome</keyword>
<accession>A0ABN2HXW6</accession>
<evidence type="ECO:0000313" key="2">
    <source>
        <dbReference type="EMBL" id="GAA1695048.1"/>
    </source>
</evidence>
<protein>
    <recommendedName>
        <fullName evidence="4">Intracellular septation protein A</fullName>
    </recommendedName>
</protein>
<feature type="transmembrane region" description="Helical" evidence="1">
    <location>
        <begin position="73"/>
        <end position="92"/>
    </location>
</feature>
<dbReference type="NCBIfam" id="NF041646">
    <property type="entry name" value="VC0807_fam"/>
    <property type="match status" value="1"/>
</dbReference>
<feature type="transmembrane region" description="Helical" evidence="1">
    <location>
        <begin position="45"/>
        <end position="66"/>
    </location>
</feature>
<feature type="transmembrane region" description="Helical" evidence="1">
    <location>
        <begin position="185"/>
        <end position="209"/>
    </location>
</feature>
<feature type="transmembrane region" description="Helical" evidence="1">
    <location>
        <begin position="20"/>
        <end position="39"/>
    </location>
</feature>
<proteinExistence type="predicted"/>
<evidence type="ECO:0008006" key="4">
    <source>
        <dbReference type="Google" id="ProtNLM"/>
    </source>
</evidence>